<evidence type="ECO:0000313" key="6">
    <source>
        <dbReference type="EMBL" id="RSH94242.1"/>
    </source>
</evidence>
<evidence type="ECO:0000256" key="3">
    <source>
        <dbReference type="ARBA" id="ARBA00022989"/>
    </source>
</evidence>
<dbReference type="OrthoDB" id="3358017at2759"/>
<evidence type="ECO:0000256" key="5">
    <source>
        <dbReference type="SAM" id="Phobius"/>
    </source>
</evidence>
<evidence type="ECO:0000256" key="2">
    <source>
        <dbReference type="ARBA" id="ARBA00022692"/>
    </source>
</evidence>
<feature type="transmembrane region" description="Helical" evidence="5">
    <location>
        <begin position="278"/>
        <end position="306"/>
    </location>
</feature>
<feature type="transmembrane region" description="Helical" evidence="5">
    <location>
        <begin position="87"/>
        <end position="106"/>
    </location>
</feature>
<sequence>MIDSAISLLARVNHLEQSSPYGYVPGKAPGYAYVVVFGVGLLLHIGLAVRYKYWIAMVTLIPGGLLEILGWAGRLWSAEKPTNSNPFLMQICCLILGPAFFSAWAYTILGYCITRLGSAYSLLKPKWYLITFVSADIISLVLQAIGGGRAAVAAKLGTNTHTATQISLGLCISSQASQLSQTSQTSHTSSSSILPDFHSSLLTPLVTITTAPRAFRLVPLDSYPCEPDLLRHASSVAPSLHLPCPHPPSLADARPFPRPRGLADARPSPRGLANARPLVLAGILFQLVTMTVFVVLAVDFIARVILRKPYAFQLRRSAAASASVSASGSETHSPHESGIDAEVAKSNPTLHHASGGADSSESDPGALRRAEWLLAGVAFASLMIYVRGIYRAIELAQGWSGYLITHEPYFIYLDGLPMVLCYYAFAALHPGFLLPRRQGWGRA</sequence>
<dbReference type="AlphaFoldDB" id="A0A427YT34"/>
<keyword evidence="3 5" id="KW-1133">Transmembrane helix</keyword>
<dbReference type="Proteomes" id="UP000279259">
    <property type="component" value="Unassembled WGS sequence"/>
</dbReference>
<keyword evidence="2 5" id="KW-0812">Transmembrane</keyword>
<feature type="transmembrane region" description="Helical" evidence="5">
    <location>
        <begin position="410"/>
        <end position="434"/>
    </location>
</feature>
<dbReference type="PANTHER" id="PTHR31465">
    <property type="entry name" value="PROTEIN RTA1-RELATED"/>
    <property type="match status" value="1"/>
</dbReference>
<gene>
    <name evidence="6" type="ORF">EHS25_004045</name>
</gene>
<dbReference type="EMBL" id="RSCD01000002">
    <property type="protein sequence ID" value="RSH94242.1"/>
    <property type="molecule type" value="Genomic_DNA"/>
</dbReference>
<dbReference type="STRING" id="1890683.A0A427YT34"/>
<dbReference type="InterPro" id="IPR007568">
    <property type="entry name" value="RTA1"/>
</dbReference>
<dbReference type="PANTHER" id="PTHR31465:SF9">
    <property type="entry name" value="SPHINGOID LONG-CHAIN BASE TRANSPORTER RSB1"/>
    <property type="match status" value="1"/>
</dbReference>
<proteinExistence type="predicted"/>
<name>A0A427YT34_9TREE</name>
<comment type="subcellular location">
    <subcellularLocation>
        <location evidence="1">Membrane</location>
        <topology evidence="1">Multi-pass membrane protein</topology>
    </subcellularLocation>
</comment>
<feature type="transmembrane region" description="Helical" evidence="5">
    <location>
        <begin position="127"/>
        <end position="146"/>
    </location>
</feature>
<dbReference type="GO" id="GO:0000324">
    <property type="term" value="C:fungal-type vacuole"/>
    <property type="evidence" value="ECO:0007669"/>
    <property type="project" value="TreeGrafter"/>
</dbReference>
<feature type="transmembrane region" description="Helical" evidence="5">
    <location>
        <begin position="372"/>
        <end position="390"/>
    </location>
</feature>
<keyword evidence="7" id="KW-1185">Reference proteome</keyword>
<dbReference type="GO" id="GO:0005886">
    <property type="term" value="C:plasma membrane"/>
    <property type="evidence" value="ECO:0007669"/>
    <property type="project" value="TreeGrafter"/>
</dbReference>
<keyword evidence="4 5" id="KW-0472">Membrane</keyword>
<evidence type="ECO:0000313" key="7">
    <source>
        <dbReference type="Proteomes" id="UP000279259"/>
    </source>
</evidence>
<feature type="transmembrane region" description="Helical" evidence="5">
    <location>
        <begin position="54"/>
        <end position="75"/>
    </location>
</feature>
<dbReference type="Pfam" id="PF04479">
    <property type="entry name" value="RTA1"/>
    <property type="match status" value="2"/>
</dbReference>
<accession>A0A427YT34</accession>
<organism evidence="6 7">
    <name type="scientific">Saitozyma podzolica</name>
    <dbReference type="NCBI Taxonomy" id="1890683"/>
    <lineage>
        <taxon>Eukaryota</taxon>
        <taxon>Fungi</taxon>
        <taxon>Dikarya</taxon>
        <taxon>Basidiomycota</taxon>
        <taxon>Agaricomycotina</taxon>
        <taxon>Tremellomycetes</taxon>
        <taxon>Tremellales</taxon>
        <taxon>Trimorphomycetaceae</taxon>
        <taxon>Saitozyma</taxon>
    </lineage>
</organism>
<comment type="caution">
    <text evidence="6">The sequence shown here is derived from an EMBL/GenBank/DDBJ whole genome shotgun (WGS) entry which is preliminary data.</text>
</comment>
<protein>
    <submittedName>
        <fullName evidence="6">Uncharacterized protein</fullName>
    </submittedName>
</protein>
<reference evidence="6 7" key="1">
    <citation type="submission" date="2018-11" db="EMBL/GenBank/DDBJ databases">
        <title>Genome sequence of Saitozyma podzolica DSM 27192.</title>
        <authorList>
            <person name="Aliyu H."/>
            <person name="Gorte O."/>
            <person name="Ochsenreither K."/>
        </authorList>
    </citation>
    <scope>NUCLEOTIDE SEQUENCE [LARGE SCALE GENOMIC DNA]</scope>
    <source>
        <strain evidence="6 7">DSM 27192</strain>
    </source>
</reference>
<feature type="transmembrane region" description="Helical" evidence="5">
    <location>
        <begin position="30"/>
        <end position="47"/>
    </location>
</feature>
<evidence type="ECO:0000256" key="1">
    <source>
        <dbReference type="ARBA" id="ARBA00004141"/>
    </source>
</evidence>
<evidence type="ECO:0000256" key="4">
    <source>
        <dbReference type="ARBA" id="ARBA00023136"/>
    </source>
</evidence>